<feature type="binding site" evidence="8">
    <location>
        <begin position="13"/>
        <end position="21"/>
    </location>
    <ligand>
        <name>ATP</name>
        <dbReference type="ChEBI" id="CHEBI:30616"/>
    </ligand>
</feature>
<comment type="subcellular location">
    <subcellularLocation>
        <location evidence="8">Cytoplasm</location>
    </subcellularLocation>
</comment>
<evidence type="ECO:0000313" key="10">
    <source>
        <dbReference type="EMBL" id="KIC73586.1"/>
    </source>
</evidence>
<dbReference type="HAMAP" id="MF_00238">
    <property type="entry name" value="Cytidyl_kinase_type1"/>
    <property type="match status" value="1"/>
</dbReference>
<comment type="catalytic activity">
    <reaction evidence="6 8">
        <text>dCMP + ATP = dCDP + ADP</text>
        <dbReference type="Rhea" id="RHEA:25094"/>
        <dbReference type="ChEBI" id="CHEBI:30616"/>
        <dbReference type="ChEBI" id="CHEBI:57566"/>
        <dbReference type="ChEBI" id="CHEBI:58593"/>
        <dbReference type="ChEBI" id="CHEBI:456216"/>
        <dbReference type="EC" id="2.7.4.25"/>
    </reaction>
</comment>
<dbReference type="GO" id="GO:0005829">
    <property type="term" value="C:cytosol"/>
    <property type="evidence" value="ECO:0007669"/>
    <property type="project" value="TreeGrafter"/>
</dbReference>
<dbReference type="EMBL" id="JSAN01000026">
    <property type="protein sequence ID" value="KIC73586.1"/>
    <property type="molecule type" value="Genomic_DNA"/>
</dbReference>
<organism evidence="10 11">
    <name type="scientific">Candidatus Protochlamydia amoebophila</name>
    <dbReference type="NCBI Taxonomy" id="362787"/>
    <lineage>
        <taxon>Bacteria</taxon>
        <taxon>Pseudomonadati</taxon>
        <taxon>Chlamydiota</taxon>
        <taxon>Chlamydiia</taxon>
        <taxon>Parachlamydiales</taxon>
        <taxon>Parachlamydiaceae</taxon>
        <taxon>Candidatus Protochlamydia</taxon>
    </lineage>
</organism>
<dbReference type="GO" id="GO:0005524">
    <property type="term" value="F:ATP binding"/>
    <property type="evidence" value="ECO:0007669"/>
    <property type="project" value="UniProtKB-UniRule"/>
</dbReference>
<keyword evidence="4 8" id="KW-0418">Kinase</keyword>
<dbReference type="CDD" id="cd02020">
    <property type="entry name" value="CMPK"/>
    <property type="match status" value="1"/>
</dbReference>
<dbReference type="PATRIC" id="fig|362787.3.peg.349"/>
<sequence>MKYEKFMIITIDGPVATGKSTIAKKLAESIGFIFFDTGAMYRALTFGILKNQIDLSDPDTLQNYLAHFQFDIKVIHHDRHYFVNKEDVSKLIRGKEVTSSVSKVSAIKAVREKLMAIQRELAEGVNAVFEGRDMGTVVFPHANIKIFLTGRNDVRAKRRYDELTSKFPEETKELTLEKCLEEITKRDNYDSTREYSPLCQAEDAFVIDTSDLSIDEVVYKILEYKDTIKTKRPS</sequence>
<dbReference type="Gene3D" id="3.40.50.300">
    <property type="entry name" value="P-loop containing nucleotide triphosphate hydrolases"/>
    <property type="match status" value="1"/>
</dbReference>
<evidence type="ECO:0000259" key="9">
    <source>
        <dbReference type="Pfam" id="PF02224"/>
    </source>
</evidence>
<dbReference type="AlphaFoldDB" id="A0A0C1JSY8"/>
<keyword evidence="8" id="KW-0963">Cytoplasm</keyword>
<evidence type="ECO:0000313" key="11">
    <source>
        <dbReference type="Proteomes" id="UP000031465"/>
    </source>
</evidence>
<dbReference type="GO" id="GO:0006220">
    <property type="term" value="P:pyrimidine nucleotide metabolic process"/>
    <property type="evidence" value="ECO:0007669"/>
    <property type="project" value="UniProtKB-UniRule"/>
</dbReference>
<dbReference type="EC" id="2.7.4.25" evidence="8"/>
<proteinExistence type="inferred from homology"/>
<dbReference type="GO" id="GO:0036430">
    <property type="term" value="F:CMP kinase activity"/>
    <property type="evidence" value="ECO:0007669"/>
    <property type="project" value="RHEA"/>
</dbReference>
<dbReference type="Pfam" id="PF02224">
    <property type="entry name" value="Cytidylate_kin"/>
    <property type="match status" value="1"/>
</dbReference>
<dbReference type="GO" id="GO:0015949">
    <property type="term" value="P:nucleobase-containing small molecule interconversion"/>
    <property type="evidence" value="ECO:0007669"/>
    <property type="project" value="TreeGrafter"/>
</dbReference>
<dbReference type="GO" id="GO:0036431">
    <property type="term" value="F:dCMP kinase activity"/>
    <property type="evidence" value="ECO:0007669"/>
    <property type="project" value="InterPro"/>
</dbReference>
<keyword evidence="2 8" id="KW-0808">Transferase</keyword>
<evidence type="ECO:0000256" key="7">
    <source>
        <dbReference type="ARBA" id="ARBA00048478"/>
    </source>
</evidence>
<comment type="catalytic activity">
    <reaction evidence="7 8">
        <text>CMP + ATP = CDP + ADP</text>
        <dbReference type="Rhea" id="RHEA:11600"/>
        <dbReference type="ChEBI" id="CHEBI:30616"/>
        <dbReference type="ChEBI" id="CHEBI:58069"/>
        <dbReference type="ChEBI" id="CHEBI:60377"/>
        <dbReference type="ChEBI" id="CHEBI:456216"/>
        <dbReference type="EC" id="2.7.4.25"/>
    </reaction>
</comment>
<reference evidence="10 11" key="1">
    <citation type="journal article" date="2014" name="Mol. Biol. Evol.">
        <title>Massive expansion of Ubiquitination-related gene families within the Chlamydiae.</title>
        <authorList>
            <person name="Domman D."/>
            <person name="Collingro A."/>
            <person name="Lagkouvardos I."/>
            <person name="Gehre L."/>
            <person name="Weinmaier T."/>
            <person name="Rattei T."/>
            <person name="Subtil A."/>
            <person name="Horn M."/>
        </authorList>
    </citation>
    <scope>NUCLEOTIDE SEQUENCE [LARGE SCALE GENOMIC DNA]</scope>
    <source>
        <strain evidence="10 11">EI2</strain>
    </source>
</reference>
<evidence type="ECO:0000256" key="5">
    <source>
        <dbReference type="ARBA" id="ARBA00022840"/>
    </source>
</evidence>
<dbReference type="SUPFAM" id="SSF52540">
    <property type="entry name" value="P-loop containing nucleoside triphosphate hydrolases"/>
    <property type="match status" value="1"/>
</dbReference>
<evidence type="ECO:0000256" key="3">
    <source>
        <dbReference type="ARBA" id="ARBA00022741"/>
    </source>
</evidence>
<name>A0A0C1JSY8_9BACT</name>
<comment type="caution">
    <text evidence="10">The sequence shown here is derived from an EMBL/GenBank/DDBJ whole genome shotgun (WGS) entry which is preliminary data.</text>
</comment>
<evidence type="ECO:0000256" key="6">
    <source>
        <dbReference type="ARBA" id="ARBA00047615"/>
    </source>
</evidence>
<dbReference type="PANTHER" id="PTHR21299">
    <property type="entry name" value="CYTIDYLATE KINASE/PANTOATE-BETA-ALANINE LIGASE"/>
    <property type="match status" value="1"/>
</dbReference>
<evidence type="ECO:0000256" key="8">
    <source>
        <dbReference type="HAMAP-Rule" id="MF_00238"/>
    </source>
</evidence>
<keyword evidence="5 8" id="KW-0067">ATP-binding</keyword>
<evidence type="ECO:0000256" key="2">
    <source>
        <dbReference type="ARBA" id="ARBA00022679"/>
    </source>
</evidence>
<dbReference type="Proteomes" id="UP000031465">
    <property type="component" value="Unassembled WGS sequence"/>
</dbReference>
<dbReference type="NCBIfam" id="TIGR00017">
    <property type="entry name" value="cmk"/>
    <property type="match status" value="1"/>
</dbReference>
<protein>
    <recommendedName>
        <fullName evidence="8">Cytidylate kinase</fullName>
        <shortName evidence="8">CK</shortName>
        <ecNumber evidence="8">2.7.4.25</ecNumber>
    </recommendedName>
    <alternativeName>
        <fullName evidence="8">Cytidine monophosphate kinase</fullName>
        <shortName evidence="8">CMP kinase</shortName>
    </alternativeName>
</protein>
<feature type="domain" description="Cytidylate kinase" evidence="9">
    <location>
        <begin position="9"/>
        <end position="224"/>
    </location>
</feature>
<dbReference type="InterPro" id="IPR027417">
    <property type="entry name" value="P-loop_NTPase"/>
</dbReference>
<accession>A0A0C1JSY8</accession>
<dbReference type="PANTHER" id="PTHR21299:SF2">
    <property type="entry name" value="CYTIDYLATE KINASE"/>
    <property type="match status" value="1"/>
</dbReference>
<dbReference type="InterPro" id="IPR011994">
    <property type="entry name" value="Cytidylate_kinase_dom"/>
</dbReference>
<dbReference type="InterPro" id="IPR003136">
    <property type="entry name" value="Cytidylate_kin"/>
</dbReference>
<comment type="similarity">
    <text evidence="1 8">Belongs to the cytidylate kinase family. Type 1 subfamily.</text>
</comment>
<keyword evidence="3 8" id="KW-0547">Nucleotide-binding</keyword>
<gene>
    <name evidence="8 10" type="primary">cmk</name>
    <name evidence="10" type="ORF">DB44_BC00140</name>
</gene>
<evidence type="ECO:0000256" key="1">
    <source>
        <dbReference type="ARBA" id="ARBA00009427"/>
    </source>
</evidence>
<evidence type="ECO:0000256" key="4">
    <source>
        <dbReference type="ARBA" id="ARBA00022777"/>
    </source>
</evidence>